<name>A0ABQ4SFF5_9HYPH</name>
<keyword evidence="4" id="KW-1185">Reference proteome</keyword>
<comment type="caution">
    <text evidence="3">The sequence shown here is derived from an EMBL/GenBank/DDBJ whole genome shotgun (WGS) entry which is preliminary data.</text>
</comment>
<dbReference type="RefSeq" id="WP_238235941.1">
    <property type="nucleotide sequence ID" value="NZ_BPQQ01000034.1"/>
</dbReference>
<reference evidence="3" key="2">
    <citation type="submission" date="2021-08" db="EMBL/GenBank/DDBJ databases">
        <authorList>
            <person name="Tani A."/>
            <person name="Ola A."/>
            <person name="Ogura Y."/>
            <person name="Katsura K."/>
            <person name="Hayashi T."/>
        </authorList>
    </citation>
    <scope>NUCLEOTIDE SEQUENCE</scope>
    <source>
        <strain evidence="3">DSM 17168</strain>
    </source>
</reference>
<evidence type="ECO:0000256" key="1">
    <source>
        <dbReference type="SAM" id="MobiDB-lite"/>
    </source>
</evidence>
<dbReference type="Proteomes" id="UP001055153">
    <property type="component" value="Unassembled WGS sequence"/>
</dbReference>
<evidence type="ECO:0000256" key="2">
    <source>
        <dbReference type="SAM" id="SignalP"/>
    </source>
</evidence>
<evidence type="ECO:0000313" key="4">
    <source>
        <dbReference type="Proteomes" id="UP001055153"/>
    </source>
</evidence>
<feature type="region of interest" description="Disordered" evidence="1">
    <location>
        <begin position="45"/>
        <end position="81"/>
    </location>
</feature>
<organism evidence="3 4">
    <name type="scientific">Methylobacterium isbiliense</name>
    <dbReference type="NCBI Taxonomy" id="315478"/>
    <lineage>
        <taxon>Bacteria</taxon>
        <taxon>Pseudomonadati</taxon>
        <taxon>Pseudomonadota</taxon>
        <taxon>Alphaproteobacteria</taxon>
        <taxon>Hyphomicrobiales</taxon>
        <taxon>Methylobacteriaceae</taxon>
        <taxon>Methylobacterium</taxon>
    </lineage>
</organism>
<keyword evidence="2" id="KW-0732">Signal</keyword>
<feature type="compositionally biased region" description="Basic and acidic residues" evidence="1">
    <location>
        <begin position="63"/>
        <end position="81"/>
    </location>
</feature>
<protein>
    <submittedName>
        <fullName evidence="3">Uncharacterized protein</fullName>
    </submittedName>
</protein>
<proteinExistence type="predicted"/>
<accession>A0ABQ4SFF5</accession>
<feature type="chain" id="PRO_5046577953" evidence="2">
    <location>
        <begin position="22"/>
        <end position="81"/>
    </location>
</feature>
<gene>
    <name evidence="3" type="ORF">GMJLKIPL_3067</name>
</gene>
<reference evidence="3" key="1">
    <citation type="journal article" date="2021" name="Front. Microbiol.">
        <title>Comprehensive Comparative Genomics and Phenotyping of Methylobacterium Species.</title>
        <authorList>
            <person name="Alessa O."/>
            <person name="Ogura Y."/>
            <person name="Fujitani Y."/>
            <person name="Takami H."/>
            <person name="Hayashi T."/>
            <person name="Sahin N."/>
            <person name="Tani A."/>
        </authorList>
    </citation>
    <scope>NUCLEOTIDE SEQUENCE</scope>
    <source>
        <strain evidence="3">DSM 17168</strain>
    </source>
</reference>
<feature type="signal peptide" evidence="2">
    <location>
        <begin position="1"/>
        <end position="21"/>
    </location>
</feature>
<evidence type="ECO:0000313" key="3">
    <source>
        <dbReference type="EMBL" id="GJE01138.1"/>
    </source>
</evidence>
<sequence>MRSPLALLALAALLVAPAAFATETDASRPPPKAWISVDDVDATGTVTPTDPILIPDLDGPEIDAERPRGDEGGPVREFVPE</sequence>
<dbReference type="EMBL" id="BPQQ01000034">
    <property type="protein sequence ID" value="GJE01138.1"/>
    <property type="molecule type" value="Genomic_DNA"/>
</dbReference>